<dbReference type="AlphaFoldDB" id="A0A7V2T2W6"/>
<name>A0A7V2T2W6_LEUMU</name>
<protein>
    <recommendedName>
        <fullName evidence="2">Lipoprotein</fullName>
    </recommendedName>
</protein>
<organism evidence="1">
    <name type="scientific">Leucothrix mucor</name>
    <dbReference type="NCBI Taxonomy" id="45248"/>
    <lineage>
        <taxon>Bacteria</taxon>
        <taxon>Pseudomonadati</taxon>
        <taxon>Pseudomonadota</taxon>
        <taxon>Gammaproteobacteria</taxon>
        <taxon>Thiotrichales</taxon>
        <taxon>Thiotrichaceae</taxon>
        <taxon>Leucothrix</taxon>
    </lineage>
</organism>
<sequence length="193" mass="22041">MNVLFRHCGLGILLISVFLLGCTQSAEHYSPKIQAIKSYQEKRVINGSLFIDESFVVSPAPQGSKQLKHLAKLISKQSEGIFKKYIPFYNDVSIEYQFYEKTDVINEDFSDIYDSWDSIMISPDSGETPLMLNEVGKNHQLISVHLSKATLSKDAKCRFLLSTEIKHHYWIFGSTSELFMEKTDDKPCSEWTG</sequence>
<accession>A0A7V2T2W6</accession>
<gene>
    <name evidence="1" type="ORF">ENJ51_05855</name>
</gene>
<proteinExistence type="predicted"/>
<evidence type="ECO:0000313" key="1">
    <source>
        <dbReference type="EMBL" id="HFC92321.1"/>
    </source>
</evidence>
<evidence type="ECO:0008006" key="2">
    <source>
        <dbReference type="Google" id="ProtNLM"/>
    </source>
</evidence>
<dbReference type="EMBL" id="DRMS01000223">
    <property type="protein sequence ID" value="HFC92321.1"/>
    <property type="molecule type" value="Genomic_DNA"/>
</dbReference>
<dbReference type="Proteomes" id="UP000885750">
    <property type="component" value="Unassembled WGS sequence"/>
</dbReference>
<comment type="caution">
    <text evidence="1">The sequence shown here is derived from an EMBL/GenBank/DDBJ whole genome shotgun (WGS) entry which is preliminary data.</text>
</comment>
<dbReference type="PROSITE" id="PS51257">
    <property type="entry name" value="PROKAR_LIPOPROTEIN"/>
    <property type="match status" value="1"/>
</dbReference>
<reference evidence="1" key="1">
    <citation type="journal article" date="2020" name="mSystems">
        <title>Genome- and Community-Level Interaction Insights into Carbon Utilization and Element Cycling Functions of Hydrothermarchaeota in Hydrothermal Sediment.</title>
        <authorList>
            <person name="Zhou Z."/>
            <person name="Liu Y."/>
            <person name="Xu W."/>
            <person name="Pan J."/>
            <person name="Luo Z.H."/>
            <person name="Li M."/>
        </authorList>
    </citation>
    <scope>NUCLEOTIDE SEQUENCE [LARGE SCALE GENOMIC DNA]</scope>
    <source>
        <strain evidence="1">HyVt-493</strain>
    </source>
</reference>